<feature type="compositionally biased region" description="Basic and acidic residues" evidence="1">
    <location>
        <begin position="223"/>
        <end position="238"/>
    </location>
</feature>
<feature type="compositionally biased region" description="Basic and acidic residues" evidence="1">
    <location>
        <begin position="553"/>
        <end position="567"/>
    </location>
</feature>
<comment type="caution">
    <text evidence="2">The sequence shown here is derived from an EMBL/GenBank/DDBJ whole genome shotgun (WGS) entry which is preliminary data.</text>
</comment>
<feature type="region of interest" description="Disordered" evidence="1">
    <location>
        <begin position="495"/>
        <end position="570"/>
    </location>
</feature>
<feature type="region of interest" description="Disordered" evidence="1">
    <location>
        <begin position="223"/>
        <end position="243"/>
    </location>
</feature>
<reference evidence="2" key="2">
    <citation type="submission" date="2022-01" db="EMBL/GenBank/DDBJ databases">
        <authorList>
            <person name="Yamashiro T."/>
            <person name="Shiraishi A."/>
            <person name="Satake H."/>
            <person name="Nakayama K."/>
        </authorList>
    </citation>
    <scope>NUCLEOTIDE SEQUENCE</scope>
</reference>
<accession>A0ABQ5GDS6</accession>
<reference evidence="2" key="1">
    <citation type="journal article" date="2022" name="Int. J. Mol. Sci.">
        <title>Draft Genome of Tanacetum Coccineum: Genomic Comparison of Closely Related Tanacetum-Family Plants.</title>
        <authorList>
            <person name="Yamashiro T."/>
            <person name="Shiraishi A."/>
            <person name="Nakayama K."/>
            <person name="Satake H."/>
        </authorList>
    </citation>
    <scope>NUCLEOTIDE SEQUENCE</scope>
</reference>
<gene>
    <name evidence="2" type="ORF">Tco_1032606</name>
</gene>
<evidence type="ECO:0000313" key="3">
    <source>
        <dbReference type="Proteomes" id="UP001151760"/>
    </source>
</evidence>
<feature type="compositionally biased region" description="Basic and acidic residues" evidence="1">
    <location>
        <begin position="495"/>
        <end position="513"/>
    </location>
</feature>
<evidence type="ECO:0000256" key="1">
    <source>
        <dbReference type="SAM" id="MobiDB-lite"/>
    </source>
</evidence>
<proteinExistence type="predicted"/>
<protein>
    <submittedName>
        <fullName evidence="2">Uncharacterized protein</fullName>
    </submittedName>
</protein>
<sequence>MSAGRGIIRPDKKSFKYVEPVRKKVEMDNLKGVEFHVQVKLMWSSKRHMMYLILTMADRRPQGTSEQSLLAWPRDGGTPAVTDGGRRCCPYTPEERVGWRIQLNSEQLAESSTESEKGQEIGQEDISEEQIAGGGEEGEEILRVGMGAVGCRAGEQDRKLRETEIGGQRYMSEKNENRKQRREERIGIGRRMENNSKGGYAVEVSVWKGIDDKVKTEIERVKNNGRGERESERMRNDVEGGSQRGQYKVWEGVDKRDIGRGKKAMISGKRMDRVGLEERVVEGEEVGEGLEETEEEGKKKRNEELELDVAFRTVDVRRIEPEWRKSDGRIVRKDERLEGMCPIDGIKEESWGDDDWRGTMLWKGRGRMGEGRERRIGERENGGTKDRMDRKCRIGAEEKSNRKGKKDGSEYRQQVRFATMYLSEVKRQIALERKLVVLVTTSAIVDASVRVDRGLFGEGGECMKGEQERRSEGLMIEDSMSIMEKKSLMARQYLERSKEGDGSHRRVSSDKKAAAQALTASADVPSSVTETTDTTSTLPPPPPPLQKPIGSFKDGDGDGDTHYERSHKGVKASANSDIIFFFTSAQDGNKLLDDERLSLADDLKKAHDQNQNKSK</sequence>
<evidence type="ECO:0000313" key="2">
    <source>
        <dbReference type="EMBL" id="GJT73320.1"/>
    </source>
</evidence>
<keyword evidence="3" id="KW-1185">Reference proteome</keyword>
<name>A0ABQ5GDS6_9ASTR</name>
<feature type="region of interest" description="Disordered" evidence="1">
    <location>
        <begin position="65"/>
        <end position="86"/>
    </location>
</feature>
<organism evidence="2 3">
    <name type="scientific">Tanacetum coccineum</name>
    <dbReference type="NCBI Taxonomy" id="301880"/>
    <lineage>
        <taxon>Eukaryota</taxon>
        <taxon>Viridiplantae</taxon>
        <taxon>Streptophyta</taxon>
        <taxon>Embryophyta</taxon>
        <taxon>Tracheophyta</taxon>
        <taxon>Spermatophyta</taxon>
        <taxon>Magnoliopsida</taxon>
        <taxon>eudicotyledons</taxon>
        <taxon>Gunneridae</taxon>
        <taxon>Pentapetalae</taxon>
        <taxon>asterids</taxon>
        <taxon>campanulids</taxon>
        <taxon>Asterales</taxon>
        <taxon>Asteraceae</taxon>
        <taxon>Asteroideae</taxon>
        <taxon>Anthemideae</taxon>
        <taxon>Anthemidinae</taxon>
        <taxon>Tanacetum</taxon>
    </lineage>
</organism>
<dbReference type="EMBL" id="BQNB010018340">
    <property type="protein sequence ID" value="GJT73320.1"/>
    <property type="molecule type" value="Genomic_DNA"/>
</dbReference>
<dbReference type="Proteomes" id="UP001151760">
    <property type="component" value="Unassembled WGS sequence"/>
</dbReference>
<feature type="compositionally biased region" description="Low complexity" evidence="1">
    <location>
        <begin position="514"/>
        <end position="537"/>
    </location>
</feature>